<dbReference type="GO" id="GO:0032012">
    <property type="term" value="P:regulation of ARF protein signal transduction"/>
    <property type="evidence" value="ECO:0007669"/>
    <property type="project" value="TreeGrafter"/>
</dbReference>
<dbReference type="EMBL" id="CABVLU010000003">
    <property type="protein sequence ID" value="VVT54243.1"/>
    <property type="molecule type" value="Genomic_DNA"/>
</dbReference>
<keyword evidence="3 5" id="KW-0863">Zinc-finger</keyword>
<gene>
    <name evidence="8" type="ORF">SAPINGB_P003978</name>
</gene>
<dbReference type="PANTHER" id="PTHR46395:SF1">
    <property type="entry name" value="ADP-RIBOSYLATION FACTOR GTPASE-ACTIVATING PROTEIN 1"/>
    <property type="match status" value="1"/>
</dbReference>
<dbReference type="GO" id="GO:0005096">
    <property type="term" value="F:GTPase activator activity"/>
    <property type="evidence" value="ECO:0007669"/>
    <property type="project" value="UniProtKB-KW"/>
</dbReference>
<feature type="region of interest" description="Disordered" evidence="6">
    <location>
        <begin position="334"/>
        <end position="368"/>
    </location>
</feature>
<name>A0A5E8BS63_9ASCO</name>
<dbReference type="Proteomes" id="UP000398389">
    <property type="component" value="Unassembled WGS sequence"/>
</dbReference>
<sequence length="368" mass="40894">MPSDWTVDPDNRRRLLALQKQGTNKQCFDCGASNPQWASPKYGIFICLDCAGIHRGLGVHISFVRSVTMDQFKPEEMKAMEIGGNERAREWMEKEGLDMTLKPQEKYNSDIAQDYKDMLAAEVQGVEWVRQKREPKASSAAKPKTPVASSNSGGNTIITNRRFGDGNTGTSTDPTQKTRNEEYFSTLGKVNENRPDNLPPSQGGKYAGFGNTASEPHPDSAASVFDNFSNDPLGSMSKGWSIFSRTISKSVDQVNEQYIRPGVKNFQEGEYGQTTRKAVLQFGQKVQETSKYGIETFNTFTTSSTSTSRQQGGNTYSKLFDDLGEENYQVGSPEIEPAFGLSKPDAHTNLQGIENPEAKNKKSDWDDW</sequence>
<evidence type="ECO:0000256" key="1">
    <source>
        <dbReference type="ARBA" id="ARBA00022468"/>
    </source>
</evidence>
<dbReference type="AlphaFoldDB" id="A0A5E8BS63"/>
<evidence type="ECO:0000256" key="3">
    <source>
        <dbReference type="ARBA" id="ARBA00022771"/>
    </source>
</evidence>
<dbReference type="OrthoDB" id="983479at2759"/>
<dbReference type="PANTHER" id="PTHR46395">
    <property type="entry name" value="ADP-RIBOSYLATION FACTOR GTPASE-ACTIVATING PROTEIN 1"/>
    <property type="match status" value="1"/>
</dbReference>
<organism evidence="8 9">
    <name type="scientific">Magnusiomyces paraingens</name>
    <dbReference type="NCBI Taxonomy" id="2606893"/>
    <lineage>
        <taxon>Eukaryota</taxon>
        <taxon>Fungi</taxon>
        <taxon>Dikarya</taxon>
        <taxon>Ascomycota</taxon>
        <taxon>Saccharomycotina</taxon>
        <taxon>Dipodascomycetes</taxon>
        <taxon>Dipodascales</taxon>
        <taxon>Dipodascaceae</taxon>
        <taxon>Magnusiomyces</taxon>
    </lineage>
</organism>
<dbReference type="GeneID" id="43582793"/>
<dbReference type="Pfam" id="PF01412">
    <property type="entry name" value="ArfGap"/>
    <property type="match status" value="1"/>
</dbReference>
<proteinExistence type="predicted"/>
<keyword evidence="2" id="KW-0479">Metal-binding</keyword>
<keyword evidence="4" id="KW-0862">Zinc</keyword>
<evidence type="ECO:0000313" key="9">
    <source>
        <dbReference type="Proteomes" id="UP000398389"/>
    </source>
</evidence>
<evidence type="ECO:0000313" key="8">
    <source>
        <dbReference type="EMBL" id="VVT54243.1"/>
    </source>
</evidence>
<dbReference type="Gene3D" id="1.10.220.150">
    <property type="entry name" value="Arf GTPase activating protein"/>
    <property type="match status" value="1"/>
</dbReference>
<keyword evidence="9" id="KW-1185">Reference proteome</keyword>
<dbReference type="SMART" id="SM00105">
    <property type="entry name" value="ArfGap"/>
    <property type="match status" value="1"/>
</dbReference>
<dbReference type="PRINTS" id="PR00405">
    <property type="entry name" value="REVINTRACTNG"/>
</dbReference>
<feature type="compositionally biased region" description="Basic and acidic residues" evidence="6">
    <location>
        <begin position="356"/>
        <end position="368"/>
    </location>
</feature>
<evidence type="ECO:0000256" key="6">
    <source>
        <dbReference type="SAM" id="MobiDB-lite"/>
    </source>
</evidence>
<evidence type="ECO:0000256" key="4">
    <source>
        <dbReference type="ARBA" id="ARBA00022833"/>
    </source>
</evidence>
<dbReference type="SUPFAM" id="SSF57863">
    <property type="entry name" value="ArfGap/RecO-like zinc finger"/>
    <property type="match status" value="1"/>
</dbReference>
<dbReference type="GO" id="GO:0000139">
    <property type="term" value="C:Golgi membrane"/>
    <property type="evidence" value="ECO:0007669"/>
    <property type="project" value="TreeGrafter"/>
</dbReference>
<keyword evidence="1" id="KW-0343">GTPase activation</keyword>
<dbReference type="RefSeq" id="XP_031854584.1">
    <property type="nucleotide sequence ID" value="XM_031998693.1"/>
</dbReference>
<dbReference type="InterPro" id="IPR001164">
    <property type="entry name" value="ArfGAP_dom"/>
</dbReference>
<dbReference type="GO" id="GO:0030100">
    <property type="term" value="P:regulation of endocytosis"/>
    <property type="evidence" value="ECO:0007669"/>
    <property type="project" value="TreeGrafter"/>
</dbReference>
<feature type="domain" description="Arf-GAP" evidence="7">
    <location>
        <begin position="12"/>
        <end position="128"/>
    </location>
</feature>
<evidence type="ECO:0000259" key="7">
    <source>
        <dbReference type="PROSITE" id="PS50115"/>
    </source>
</evidence>
<dbReference type="GO" id="GO:0008270">
    <property type="term" value="F:zinc ion binding"/>
    <property type="evidence" value="ECO:0007669"/>
    <property type="project" value="UniProtKB-KW"/>
</dbReference>
<dbReference type="FunFam" id="1.10.220.150:FF:000014">
    <property type="entry name" value="ADP-ribosylation factor GTPase-activating protein"/>
    <property type="match status" value="1"/>
</dbReference>
<evidence type="ECO:0000256" key="2">
    <source>
        <dbReference type="ARBA" id="ARBA00022723"/>
    </source>
</evidence>
<feature type="region of interest" description="Disordered" evidence="6">
    <location>
        <begin position="131"/>
        <end position="217"/>
    </location>
</feature>
<dbReference type="InterPro" id="IPR037278">
    <property type="entry name" value="ARFGAP/RecO"/>
</dbReference>
<protein>
    <recommendedName>
        <fullName evidence="7">Arf-GAP domain-containing protein</fullName>
    </recommendedName>
</protein>
<feature type="compositionally biased region" description="Polar residues" evidence="6">
    <location>
        <begin position="147"/>
        <end position="159"/>
    </location>
</feature>
<dbReference type="CDD" id="cd08830">
    <property type="entry name" value="ArfGap_ArfGap1"/>
    <property type="match status" value="1"/>
</dbReference>
<accession>A0A5E8BS63</accession>
<reference evidence="8 9" key="1">
    <citation type="submission" date="2019-09" db="EMBL/GenBank/DDBJ databases">
        <authorList>
            <person name="Brejova B."/>
        </authorList>
    </citation>
    <scope>NUCLEOTIDE SEQUENCE [LARGE SCALE GENOMIC DNA]</scope>
</reference>
<dbReference type="PROSITE" id="PS50115">
    <property type="entry name" value="ARFGAP"/>
    <property type="match status" value="1"/>
</dbReference>
<dbReference type="InterPro" id="IPR038508">
    <property type="entry name" value="ArfGAP_dom_sf"/>
</dbReference>
<evidence type="ECO:0000256" key="5">
    <source>
        <dbReference type="PROSITE-ProRule" id="PRU00288"/>
    </source>
</evidence>